<feature type="compositionally biased region" description="Basic and acidic residues" evidence="1">
    <location>
        <begin position="75"/>
        <end position="86"/>
    </location>
</feature>
<protein>
    <submittedName>
        <fullName evidence="3">Uncharacterized protein</fullName>
    </submittedName>
</protein>
<feature type="region of interest" description="Disordered" evidence="1">
    <location>
        <begin position="792"/>
        <end position="821"/>
    </location>
</feature>
<evidence type="ECO:0000256" key="1">
    <source>
        <dbReference type="SAM" id="MobiDB-lite"/>
    </source>
</evidence>
<feature type="transmembrane region" description="Helical" evidence="2">
    <location>
        <begin position="215"/>
        <end position="238"/>
    </location>
</feature>
<keyword evidence="4" id="KW-1185">Reference proteome</keyword>
<evidence type="ECO:0000313" key="4">
    <source>
        <dbReference type="Proteomes" id="UP001159363"/>
    </source>
</evidence>
<feature type="compositionally biased region" description="Polar residues" evidence="1">
    <location>
        <begin position="803"/>
        <end position="814"/>
    </location>
</feature>
<gene>
    <name evidence="3" type="ORF">PR048_018881</name>
</gene>
<accession>A0ABQ9H223</accession>
<keyword evidence="2" id="KW-0472">Membrane</keyword>
<dbReference type="EMBL" id="JARBHB010000007">
    <property type="protein sequence ID" value="KAJ8878304.1"/>
    <property type="molecule type" value="Genomic_DNA"/>
</dbReference>
<name>A0ABQ9H223_9NEOP</name>
<feature type="transmembrane region" description="Helical" evidence="2">
    <location>
        <begin position="127"/>
        <end position="148"/>
    </location>
</feature>
<feature type="compositionally biased region" description="Polar residues" evidence="1">
    <location>
        <begin position="9"/>
        <end position="29"/>
    </location>
</feature>
<keyword evidence="2" id="KW-0812">Transmembrane</keyword>
<dbReference type="Proteomes" id="UP001159363">
    <property type="component" value="Chromosome 6"/>
</dbReference>
<proteinExistence type="predicted"/>
<feature type="compositionally biased region" description="Pro residues" evidence="1">
    <location>
        <begin position="63"/>
        <end position="74"/>
    </location>
</feature>
<comment type="caution">
    <text evidence="3">The sequence shown here is derived from an EMBL/GenBank/DDBJ whole genome shotgun (WGS) entry which is preliminary data.</text>
</comment>
<evidence type="ECO:0000313" key="3">
    <source>
        <dbReference type="EMBL" id="KAJ8878304.1"/>
    </source>
</evidence>
<evidence type="ECO:0000256" key="2">
    <source>
        <dbReference type="SAM" id="Phobius"/>
    </source>
</evidence>
<feature type="compositionally biased region" description="Polar residues" evidence="1">
    <location>
        <begin position="721"/>
        <end position="734"/>
    </location>
</feature>
<feature type="region of interest" description="Disordered" evidence="1">
    <location>
        <begin position="715"/>
        <end position="734"/>
    </location>
</feature>
<sequence>MAISLEWTYPSSGCQIPEKTSQPAVSSSAIPPCDNPGATPQVGGEKVVSYSAPTETAHRPVSFRPPPVSPPPPEQTRDRDSHESSRVTRRRRARTQLTSLSAGPPWHPTVEWPRPRTRRPPAPSLSVLFYFVLFIFSPLPLFCSNLSILQDIEVPLLDTQAFVPRRTKEWNSASTPSLFFLHIDINQHIITNHIFPSFRFSSPQFLLFFFHPFQIWPFFFSFFLLLLFFFSLLLFFYFPSLFSSPFSFVFFLTARLPPRRIWFDYRRGRLRISACGNRAGRCRWSAGFFGDLPLHPPHNSGAAPYSPHFTLISSQDLDVKNQPNLFTHSNNNSTGILRVSPEEVSEVQGKQGKGRRVHIVGRRGNKHSSYWSIGCLKGGGVLASTRHRSGGGRVFQFSEGLFAQPIPFLQREQRGCHPSPPLKPFSSAGLWRSEMFTVTPGWRAAPLIPRRRATNQFRPRDKRYVRLARKRNIPEKSRWPATSSGTIATCEGPVTRPGIEPGSPWWEAGRLIAQPLSPQLTPALYLVDTHRCFEGPLWVKRGEYGAAPECKGGGNGRSPRKPAATDIMWHDSHVQMRNPGANPARLFCTSVSSKVVAASQEDVFLACGIITHITEGQAGATMAKVVRLLASHQGELGSIPRPVHFPDFRKGYRAVQCCWTAGFLGDLPFPQALHSTAAPYSPRFTLIGSQDINRGRNEVRMEERRKQGRLKREIPEKTRQPAASSGTIPTCKNTGVSQPGIEPCSYWWEASISLLAFHQCEPGSIPGQVTGFSHVGIVPDDAAGRRVFSGISRFPSPPRSGTAPLTQSSSSALMTSMPEPP</sequence>
<feature type="region of interest" description="Disordered" evidence="1">
    <location>
        <begin position="1"/>
        <end position="117"/>
    </location>
</feature>
<organism evidence="3 4">
    <name type="scientific">Dryococelus australis</name>
    <dbReference type="NCBI Taxonomy" id="614101"/>
    <lineage>
        <taxon>Eukaryota</taxon>
        <taxon>Metazoa</taxon>
        <taxon>Ecdysozoa</taxon>
        <taxon>Arthropoda</taxon>
        <taxon>Hexapoda</taxon>
        <taxon>Insecta</taxon>
        <taxon>Pterygota</taxon>
        <taxon>Neoptera</taxon>
        <taxon>Polyneoptera</taxon>
        <taxon>Phasmatodea</taxon>
        <taxon>Verophasmatodea</taxon>
        <taxon>Anareolatae</taxon>
        <taxon>Phasmatidae</taxon>
        <taxon>Eurycanthinae</taxon>
        <taxon>Dryococelus</taxon>
    </lineage>
</organism>
<keyword evidence="2" id="KW-1133">Transmembrane helix</keyword>
<reference evidence="3 4" key="1">
    <citation type="submission" date="2023-02" db="EMBL/GenBank/DDBJ databases">
        <title>LHISI_Scaffold_Assembly.</title>
        <authorList>
            <person name="Stuart O.P."/>
            <person name="Cleave R."/>
            <person name="Magrath M.J.L."/>
            <person name="Mikheyev A.S."/>
        </authorList>
    </citation>
    <scope>NUCLEOTIDE SEQUENCE [LARGE SCALE GENOMIC DNA]</scope>
    <source>
        <strain evidence="3">Daus_M_001</strain>
        <tissue evidence="3">Leg muscle</tissue>
    </source>
</reference>